<dbReference type="Proteomes" id="UP001430804">
    <property type="component" value="Unassembled WGS sequence"/>
</dbReference>
<dbReference type="Pfam" id="PF20398">
    <property type="entry name" value="DUF6691"/>
    <property type="match status" value="1"/>
</dbReference>
<comment type="caution">
    <text evidence="2">The sequence shown here is derived from an EMBL/GenBank/DDBJ whole genome shotgun (WGS) entry which is preliminary data.</text>
</comment>
<feature type="transmembrane region" description="Helical" evidence="1">
    <location>
        <begin position="41"/>
        <end position="61"/>
    </location>
</feature>
<evidence type="ECO:0000313" key="2">
    <source>
        <dbReference type="EMBL" id="MBW3096620.1"/>
    </source>
</evidence>
<feature type="transmembrane region" description="Helical" evidence="1">
    <location>
        <begin position="82"/>
        <end position="100"/>
    </location>
</feature>
<sequence length="143" mass="15010">MSFLVNLGLGLLFGFGLLISGMANPAKVLNFLDLFGTWDPSLAFVMGGAVLVGAIGYRYVLRRDEPIRGQSFHLPTRRDIDARVLIGPAIFGVGWGLGGFCPGPALTALSFGAIGTLTFVPAMIAGMAVARLVAERNNTARAA</sequence>
<reference evidence="2" key="1">
    <citation type="submission" date="2021-07" db="EMBL/GenBank/DDBJ databases">
        <title>Pseudohoeflea marina sp. nov. a polyhydroxyalcanoate-producing bacterium.</title>
        <authorList>
            <person name="Zheng W."/>
            <person name="Yu S."/>
            <person name="Huang Y."/>
        </authorList>
    </citation>
    <scope>NUCLEOTIDE SEQUENCE</scope>
    <source>
        <strain evidence="2">DP4N28-3</strain>
    </source>
</reference>
<gene>
    <name evidence="2" type="ORF">KY465_04950</name>
</gene>
<dbReference type="InterPro" id="IPR046513">
    <property type="entry name" value="DUF6691"/>
</dbReference>
<protein>
    <submittedName>
        <fullName evidence="2">YeeE/YedE family protein</fullName>
    </submittedName>
</protein>
<evidence type="ECO:0000256" key="1">
    <source>
        <dbReference type="SAM" id="Phobius"/>
    </source>
</evidence>
<feature type="transmembrane region" description="Helical" evidence="1">
    <location>
        <begin position="106"/>
        <end position="134"/>
    </location>
</feature>
<keyword evidence="1" id="KW-0472">Membrane</keyword>
<keyword evidence="3" id="KW-1185">Reference proteome</keyword>
<evidence type="ECO:0000313" key="3">
    <source>
        <dbReference type="Proteomes" id="UP001430804"/>
    </source>
</evidence>
<organism evidence="2 3">
    <name type="scientific">Pseudohoeflea coraliihabitans</name>
    <dbReference type="NCBI Taxonomy" id="2860393"/>
    <lineage>
        <taxon>Bacteria</taxon>
        <taxon>Pseudomonadati</taxon>
        <taxon>Pseudomonadota</taxon>
        <taxon>Alphaproteobacteria</taxon>
        <taxon>Hyphomicrobiales</taxon>
        <taxon>Rhizobiaceae</taxon>
        <taxon>Pseudohoeflea</taxon>
    </lineage>
</organism>
<proteinExistence type="predicted"/>
<name>A0ABS6WLG5_9HYPH</name>
<keyword evidence="1" id="KW-1133">Transmembrane helix</keyword>
<dbReference type="RefSeq" id="WP_219200375.1">
    <property type="nucleotide sequence ID" value="NZ_JAHWQX010000001.1"/>
</dbReference>
<accession>A0ABS6WLG5</accession>
<dbReference type="EMBL" id="JAHWQX010000001">
    <property type="protein sequence ID" value="MBW3096620.1"/>
    <property type="molecule type" value="Genomic_DNA"/>
</dbReference>
<keyword evidence="1" id="KW-0812">Transmembrane</keyword>